<name>A0ABU2HXY0_9RHOB</name>
<dbReference type="GO" id="GO:0008720">
    <property type="term" value="F:D-lactate dehydrogenase (NAD+) activity"/>
    <property type="evidence" value="ECO:0007669"/>
    <property type="project" value="UniProtKB-EC"/>
</dbReference>
<evidence type="ECO:0000313" key="7">
    <source>
        <dbReference type="EMBL" id="MDS9469400.1"/>
    </source>
</evidence>
<dbReference type="EC" id="1.1.1.28" evidence="7"/>
<dbReference type="EMBL" id="JAVQLW010000003">
    <property type="protein sequence ID" value="MDS9469400.1"/>
    <property type="molecule type" value="Genomic_DNA"/>
</dbReference>
<keyword evidence="2 4" id="KW-0560">Oxidoreductase</keyword>
<dbReference type="Pfam" id="PF02826">
    <property type="entry name" value="2-Hacid_dh_C"/>
    <property type="match status" value="1"/>
</dbReference>
<dbReference type="SUPFAM" id="SSF51735">
    <property type="entry name" value="NAD(P)-binding Rossmann-fold domains"/>
    <property type="match status" value="1"/>
</dbReference>
<dbReference type="PROSITE" id="PS00670">
    <property type="entry name" value="D_2_HYDROXYACID_DH_2"/>
    <property type="match status" value="1"/>
</dbReference>
<dbReference type="PROSITE" id="PS00065">
    <property type="entry name" value="D_2_HYDROXYACID_DH_1"/>
    <property type="match status" value="1"/>
</dbReference>
<keyword evidence="3" id="KW-0520">NAD</keyword>
<organism evidence="7 8">
    <name type="scientific">Paracoccus aurantius</name>
    <dbReference type="NCBI Taxonomy" id="3073814"/>
    <lineage>
        <taxon>Bacteria</taxon>
        <taxon>Pseudomonadati</taxon>
        <taxon>Pseudomonadota</taxon>
        <taxon>Alphaproteobacteria</taxon>
        <taxon>Rhodobacterales</taxon>
        <taxon>Paracoccaceae</taxon>
        <taxon>Paracoccus</taxon>
    </lineage>
</organism>
<protein>
    <submittedName>
        <fullName evidence="7">2-hydroxyacid dehydrogenase</fullName>
        <ecNumber evidence="7">1.1.1.28</ecNumber>
    </submittedName>
</protein>
<evidence type="ECO:0000256" key="4">
    <source>
        <dbReference type="RuleBase" id="RU003719"/>
    </source>
</evidence>
<dbReference type="Pfam" id="PF00389">
    <property type="entry name" value="2-Hacid_dh"/>
    <property type="match status" value="1"/>
</dbReference>
<dbReference type="Proteomes" id="UP001269144">
    <property type="component" value="Unassembled WGS sequence"/>
</dbReference>
<evidence type="ECO:0000259" key="6">
    <source>
        <dbReference type="Pfam" id="PF02826"/>
    </source>
</evidence>
<evidence type="ECO:0000259" key="5">
    <source>
        <dbReference type="Pfam" id="PF00389"/>
    </source>
</evidence>
<dbReference type="SUPFAM" id="SSF52283">
    <property type="entry name" value="Formate/glycerate dehydrogenase catalytic domain-like"/>
    <property type="match status" value="1"/>
</dbReference>
<comment type="similarity">
    <text evidence="1 4">Belongs to the D-isomer specific 2-hydroxyacid dehydrogenase family.</text>
</comment>
<keyword evidence="8" id="KW-1185">Reference proteome</keyword>
<evidence type="ECO:0000256" key="3">
    <source>
        <dbReference type="ARBA" id="ARBA00023027"/>
    </source>
</evidence>
<dbReference type="PROSITE" id="PS00671">
    <property type="entry name" value="D_2_HYDROXYACID_DH_3"/>
    <property type="match status" value="1"/>
</dbReference>
<comment type="caution">
    <text evidence="7">The sequence shown here is derived from an EMBL/GenBank/DDBJ whole genome shotgun (WGS) entry which is preliminary data.</text>
</comment>
<accession>A0ABU2HXY0</accession>
<dbReference type="Gene3D" id="3.40.50.720">
    <property type="entry name" value="NAD(P)-binding Rossmann-like Domain"/>
    <property type="match status" value="2"/>
</dbReference>
<dbReference type="PANTHER" id="PTHR43026">
    <property type="entry name" value="2-HYDROXYACID DEHYDROGENASE HOMOLOG 1-RELATED"/>
    <property type="match status" value="1"/>
</dbReference>
<dbReference type="InterPro" id="IPR029753">
    <property type="entry name" value="D-isomer_DH_CS"/>
</dbReference>
<dbReference type="CDD" id="cd12183">
    <property type="entry name" value="LDH_like_2"/>
    <property type="match status" value="1"/>
</dbReference>
<evidence type="ECO:0000256" key="1">
    <source>
        <dbReference type="ARBA" id="ARBA00005854"/>
    </source>
</evidence>
<dbReference type="PANTHER" id="PTHR43026:SF1">
    <property type="entry name" value="2-HYDROXYACID DEHYDROGENASE HOMOLOG 1-RELATED"/>
    <property type="match status" value="1"/>
</dbReference>
<dbReference type="InterPro" id="IPR006140">
    <property type="entry name" value="D-isomer_DH_NAD-bd"/>
</dbReference>
<reference evidence="8" key="1">
    <citation type="submission" date="2023-07" db="EMBL/GenBank/DDBJ databases">
        <title>Paracoccus sp. MBLB3053 whole genome sequence.</title>
        <authorList>
            <person name="Hwang C.Y."/>
            <person name="Cho E.-S."/>
            <person name="Seo M.-J."/>
        </authorList>
    </citation>
    <scope>NUCLEOTIDE SEQUENCE [LARGE SCALE GENOMIC DNA]</scope>
    <source>
        <strain evidence="8">MBLB3053</strain>
    </source>
</reference>
<sequence>MRVTVFSTKPYDKAALNRANAASDCQLRFHSSRLSQDTLALADKADAVCVFVNDQLDAKVIAGLAERGVRLIALRCAGFNNVDLVEAGRRGIAVARVPAYSPHAVAEHTMALILALNRKITRAWNRVREGNFELDGLIGFDLHGKTAGIVGTGAIGVVLARILTGFGCRVLAHDLFDNPDCLELGVTYVPVAELLAQSHILSLHCPLTPGTRHLINADTIASMRQGAMLINTSRGALIDTAAAIEGLKSGRIGALGIDVYEEEGDLFFEDLSSQIIPDDVFARLLTFPNVLITGHQAFLTTEALDAIAQMTLANISAFSRSGAPLHPVTAGA</sequence>
<dbReference type="InterPro" id="IPR058205">
    <property type="entry name" value="D-LDH-like"/>
</dbReference>
<gene>
    <name evidence="7" type="ORF">RGQ15_17695</name>
</gene>
<dbReference type="RefSeq" id="WP_311162008.1">
    <property type="nucleotide sequence ID" value="NZ_JAVQLW010000003.1"/>
</dbReference>
<evidence type="ECO:0000313" key="8">
    <source>
        <dbReference type="Proteomes" id="UP001269144"/>
    </source>
</evidence>
<dbReference type="InterPro" id="IPR036291">
    <property type="entry name" value="NAD(P)-bd_dom_sf"/>
</dbReference>
<proteinExistence type="inferred from homology"/>
<dbReference type="InterPro" id="IPR006139">
    <property type="entry name" value="D-isomer_2_OHA_DH_cat_dom"/>
</dbReference>
<feature type="domain" description="D-isomer specific 2-hydroxyacid dehydrogenase NAD-binding" evidence="6">
    <location>
        <begin position="110"/>
        <end position="297"/>
    </location>
</feature>
<feature type="domain" description="D-isomer specific 2-hydroxyacid dehydrogenase catalytic" evidence="5">
    <location>
        <begin position="5"/>
        <end position="328"/>
    </location>
</feature>
<evidence type="ECO:0000256" key="2">
    <source>
        <dbReference type="ARBA" id="ARBA00023002"/>
    </source>
</evidence>
<dbReference type="InterPro" id="IPR029752">
    <property type="entry name" value="D-isomer_DH_CS1"/>
</dbReference>